<evidence type="ECO:0000313" key="4">
    <source>
        <dbReference type="Proteomes" id="UP000054359"/>
    </source>
</evidence>
<sequence length="259" mass="29566">MQSRQEKMDPDGSKTGFYSFVDASGLFRRVEYVADGKGFRATVTTNEPGTVSSEPAHVRVLSENGRNAFRHAIQNSPQLEYSSKIFARYNLSSDLIHDKDGLINPQGNTDIFKKNSFFDKSAVFGPNFEELSSPKDSSFSNAYKGSALPLRSILPLSPKYPEIPDSKFQEFNLEKYFNKPDMNSDYVFGDKLSNKDFEKDYTVPLYGSKLSANSQSSTGKRYHRRHRDSRARAKRRHVLKIHIPEGYEDHPDLPLYRDK</sequence>
<dbReference type="Proteomes" id="UP000054359">
    <property type="component" value="Unassembled WGS sequence"/>
</dbReference>
<accession>A0A087UHA3</accession>
<keyword evidence="4" id="KW-1185">Reference proteome</keyword>
<dbReference type="OMA" id="YEYKIHI"/>
<dbReference type="OrthoDB" id="7789829at2759"/>
<organism evidence="3 4">
    <name type="scientific">Stegodyphus mimosarum</name>
    <name type="common">African social velvet spider</name>
    <dbReference type="NCBI Taxonomy" id="407821"/>
    <lineage>
        <taxon>Eukaryota</taxon>
        <taxon>Metazoa</taxon>
        <taxon>Ecdysozoa</taxon>
        <taxon>Arthropoda</taxon>
        <taxon>Chelicerata</taxon>
        <taxon>Arachnida</taxon>
        <taxon>Araneae</taxon>
        <taxon>Araneomorphae</taxon>
        <taxon>Entelegynae</taxon>
        <taxon>Eresoidea</taxon>
        <taxon>Eresidae</taxon>
        <taxon>Stegodyphus</taxon>
    </lineage>
</organism>
<dbReference type="EMBL" id="KK119790">
    <property type="protein sequence ID" value="KFM76742.1"/>
    <property type="molecule type" value="Genomic_DNA"/>
</dbReference>
<name>A0A087UHA3_STEMI</name>
<evidence type="ECO:0000256" key="1">
    <source>
        <dbReference type="PROSITE-ProRule" id="PRU00497"/>
    </source>
</evidence>
<dbReference type="GO" id="GO:0062129">
    <property type="term" value="C:chitin-based extracellular matrix"/>
    <property type="evidence" value="ECO:0007669"/>
    <property type="project" value="TreeGrafter"/>
</dbReference>
<dbReference type="AlphaFoldDB" id="A0A087UHA3"/>
<evidence type="ECO:0000256" key="2">
    <source>
        <dbReference type="SAM" id="MobiDB-lite"/>
    </source>
</evidence>
<reference evidence="3 4" key="1">
    <citation type="submission" date="2013-11" db="EMBL/GenBank/DDBJ databases">
        <title>Genome sequencing of Stegodyphus mimosarum.</title>
        <authorList>
            <person name="Bechsgaard J."/>
        </authorList>
    </citation>
    <scope>NUCLEOTIDE SEQUENCE [LARGE SCALE GENOMIC DNA]</scope>
</reference>
<feature type="non-terminal residue" evidence="3">
    <location>
        <position position="259"/>
    </location>
</feature>
<feature type="compositionally biased region" description="Basic residues" evidence="2">
    <location>
        <begin position="220"/>
        <end position="236"/>
    </location>
</feature>
<dbReference type="InterPro" id="IPR000618">
    <property type="entry name" value="Insect_cuticle"/>
</dbReference>
<dbReference type="PANTHER" id="PTHR10380">
    <property type="entry name" value="CUTICLE PROTEIN"/>
    <property type="match status" value="1"/>
</dbReference>
<dbReference type="GO" id="GO:0008010">
    <property type="term" value="F:structural constituent of chitin-based larval cuticle"/>
    <property type="evidence" value="ECO:0007669"/>
    <property type="project" value="TreeGrafter"/>
</dbReference>
<proteinExistence type="predicted"/>
<protein>
    <submittedName>
        <fullName evidence="3">Cuticle protein 16.8</fullName>
    </submittedName>
</protein>
<keyword evidence="1" id="KW-0193">Cuticle</keyword>
<gene>
    <name evidence="3" type="ORF">X975_13035</name>
</gene>
<dbReference type="PROSITE" id="PS51155">
    <property type="entry name" value="CHIT_BIND_RR_2"/>
    <property type="match status" value="1"/>
</dbReference>
<evidence type="ECO:0000313" key="3">
    <source>
        <dbReference type="EMBL" id="KFM76742.1"/>
    </source>
</evidence>
<feature type="region of interest" description="Disordered" evidence="2">
    <location>
        <begin position="212"/>
        <end position="236"/>
    </location>
</feature>
<dbReference type="Pfam" id="PF00379">
    <property type="entry name" value="Chitin_bind_4"/>
    <property type="match status" value="1"/>
</dbReference>
<dbReference type="InterPro" id="IPR050468">
    <property type="entry name" value="Cuticle_Struct_Prot"/>
</dbReference>